<dbReference type="Pfam" id="PF00698">
    <property type="entry name" value="Acyl_transf_1"/>
    <property type="match status" value="1"/>
</dbReference>
<gene>
    <name evidence="11" type="primary">r-pks-13</name>
</gene>
<evidence type="ECO:0000256" key="5">
    <source>
        <dbReference type="ARBA" id="ARBA00023268"/>
    </source>
</evidence>
<dbReference type="InterPro" id="IPR042104">
    <property type="entry name" value="PKS_dehydratase_sf"/>
</dbReference>
<dbReference type="InterPro" id="IPR020841">
    <property type="entry name" value="PKS_Beta-ketoAc_synthase_dom"/>
</dbReference>
<dbReference type="InterPro" id="IPR014043">
    <property type="entry name" value="Acyl_transferase_dom"/>
</dbReference>
<keyword evidence="1" id="KW-0596">Phosphopantetheine</keyword>
<dbReference type="InterPro" id="IPR018201">
    <property type="entry name" value="Ketoacyl_synth_AS"/>
</dbReference>
<keyword evidence="2" id="KW-0597">Phosphoprotein</keyword>
<evidence type="ECO:0000256" key="4">
    <source>
        <dbReference type="ARBA" id="ARBA00022857"/>
    </source>
</evidence>
<evidence type="ECO:0000256" key="7">
    <source>
        <dbReference type="SAM" id="MobiDB-lite"/>
    </source>
</evidence>
<protein>
    <submittedName>
        <fullName evidence="11">Putative type I PKS</fullName>
    </submittedName>
</protein>
<organism evidence="11">
    <name type="scientific">Cladonia uncialis subsp. uncialis</name>
    <dbReference type="NCBI Taxonomy" id="180999"/>
    <lineage>
        <taxon>Eukaryota</taxon>
        <taxon>Fungi</taxon>
        <taxon>Dikarya</taxon>
        <taxon>Ascomycota</taxon>
        <taxon>Pezizomycotina</taxon>
        <taxon>Lecanoromycetes</taxon>
        <taxon>OSLEUM clade</taxon>
        <taxon>Lecanoromycetidae</taxon>
        <taxon>Lecanorales</taxon>
        <taxon>Lecanorineae</taxon>
        <taxon>Cladoniaceae</taxon>
        <taxon>Cladonia</taxon>
    </lineage>
</organism>
<dbReference type="InterPro" id="IPR014030">
    <property type="entry name" value="Ketoacyl_synth_N"/>
</dbReference>
<evidence type="ECO:0000259" key="10">
    <source>
        <dbReference type="PROSITE" id="PS52019"/>
    </source>
</evidence>
<dbReference type="SMART" id="SM00822">
    <property type="entry name" value="PKS_KR"/>
    <property type="match status" value="1"/>
</dbReference>
<reference evidence="12" key="2">
    <citation type="submission" date="2017-12" db="EMBL/GenBank/DDBJ databases">
        <title>Genome Sequencing Reveals a Rich Biosynthetic Potential.</title>
        <authorList>
            <person name="Bertrand R.L."/>
            <person name="Abdel-Hameed M.E."/>
            <person name="Sorensen J.L."/>
        </authorList>
    </citation>
    <scope>NUCLEOTIDE SEQUENCE</scope>
</reference>
<dbReference type="Gene3D" id="3.40.47.10">
    <property type="match status" value="1"/>
</dbReference>
<dbReference type="Gene3D" id="3.10.129.110">
    <property type="entry name" value="Polyketide synthase dehydratase"/>
    <property type="match status" value="1"/>
</dbReference>
<evidence type="ECO:0000256" key="1">
    <source>
        <dbReference type="ARBA" id="ARBA00022450"/>
    </source>
</evidence>
<reference evidence="11" key="1">
    <citation type="submission" date="2016-05" db="EMBL/GenBank/DDBJ databases">
        <title>Lichen genome sequencing reveals its rich biosynthetic potential.</title>
        <authorList>
            <person name="Bertrand R.L."/>
            <person name="Abdel-Hameed M."/>
            <person name="Sorensen J.L."/>
        </authorList>
    </citation>
    <scope>NUCLEOTIDE SEQUENCE</scope>
</reference>
<dbReference type="InterPro" id="IPR020807">
    <property type="entry name" value="PKS_DH"/>
</dbReference>
<dbReference type="GO" id="GO:0004312">
    <property type="term" value="F:fatty acid synthase activity"/>
    <property type="evidence" value="ECO:0007669"/>
    <property type="project" value="TreeGrafter"/>
</dbReference>
<name>A0A1Z1CBJ8_CLAUC</name>
<dbReference type="CDD" id="cd00833">
    <property type="entry name" value="PKS"/>
    <property type="match status" value="1"/>
</dbReference>
<dbReference type="InterPro" id="IPR036736">
    <property type="entry name" value="ACP-like_sf"/>
</dbReference>
<dbReference type="Pfam" id="PF08659">
    <property type="entry name" value="KR"/>
    <property type="match status" value="1"/>
</dbReference>
<dbReference type="InterPro" id="IPR020806">
    <property type="entry name" value="PKS_PP-bd"/>
</dbReference>
<dbReference type="SUPFAM" id="SSF53901">
    <property type="entry name" value="Thiolase-like"/>
    <property type="match status" value="1"/>
</dbReference>
<evidence type="ECO:0000313" key="11">
    <source>
        <dbReference type="EMBL" id="ANM86544.1"/>
    </source>
</evidence>
<dbReference type="SUPFAM" id="SSF53335">
    <property type="entry name" value="S-adenosyl-L-methionine-dependent methyltransferases"/>
    <property type="match status" value="1"/>
</dbReference>
<dbReference type="Pfam" id="PF14765">
    <property type="entry name" value="PS-DH"/>
    <property type="match status" value="1"/>
</dbReference>
<feature type="region of interest" description="N-terminal hotdog fold" evidence="6">
    <location>
        <begin position="921"/>
        <end position="1050"/>
    </location>
</feature>
<evidence type="ECO:0000256" key="3">
    <source>
        <dbReference type="ARBA" id="ARBA00022679"/>
    </source>
</evidence>
<dbReference type="SMART" id="SM00823">
    <property type="entry name" value="PKS_PP"/>
    <property type="match status" value="1"/>
</dbReference>
<dbReference type="Pfam" id="PF16197">
    <property type="entry name" value="KAsynt_C_assoc"/>
    <property type="match status" value="1"/>
</dbReference>
<dbReference type="InterPro" id="IPR016036">
    <property type="entry name" value="Malonyl_transacylase_ACP-bd"/>
</dbReference>
<dbReference type="EMBL" id="KX264273">
    <property type="protein sequence ID" value="ANM86544.1"/>
    <property type="molecule type" value="Genomic_DNA"/>
</dbReference>
<dbReference type="Pfam" id="PF00109">
    <property type="entry name" value="ketoacyl-synt"/>
    <property type="match status" value="1"/>
</dbReference>
<dbReference type="GO" id="GO:0006633">
    <property type="term" value="P:fatty acid biosynthetic process"/>
    <property type="evidence" value="ECO:0007669"/>
    <property type="project" value="InterPro"/>
</dbReference>
<dbReference type="Gene3D" id="3.30.70.3290">
    <property type="match status" value="1"/>
</dbReference>
<dbReference type="SUPFAM" id="SSF51735">
    <property type="entry name" value="NAD(P)-binding Rossmann-fold domains"/>
    <property type="match status" value="1"/>
</dbReference>
<dbReference type="Pfam" id="PF02801">
    <property type="entry name" value="Ketoacyl-synt_C"/>
    <property type="match status" value="1"/>
</dbReference>
<dbReference type="InterPro" id="IPR001227">
    <property type="entry name" value="Ac_transferase_dom_sf"/>
</dbReference>
<dbReference type="InterPro" id="IPR049552">
    <property type="entry name" value="PKS_DH_N"/>
</dbReference>
<feature type="region of interest" description="C-terminal hotdog fold" evidence="6">
    <location>
        <begin position="1060"/>
        <end position="1201"/>
    </location>
</feature>
<dbReference type="Pfam" id="PF08242">
    <property type="entry name" value="Methyltransf_12"/>
    <property type="match status" value="1"/>
</dbReference>
<dbReference type="InterPro" id="IPR049900">
    <property type="entry name" value="PKS_mFAS_DH"/>
</dbReference>
<evidence type="ECO:0000259" key="9">
    <source>
        <dbReference type="PROSITE" id="PS52004"/>
    </source>
</evidence>
<dbReference type="InterPro" id="IPR009081">
    <property type="entry name" value="PP-bd_ACP"/>
</dbReference>
<dbReference type="SMART" id="SM00827">
    <property type="entry name" value="PKS_AT"/>
    <property type="match status" value="1"/>
</dbReference>
<dbReference type="InterPro" id="IPR016039">
    <property type="entry name" value="Thiolase-like"/>
</dbReference>
<dbReference type="InterPro" id="IPR016035">
    <property type="entry name" value="Acyl_Trfase/lysoPLipase"/>
</dbReference>
<dbReference type="InterPro" id="IPR013217">
    <property type="entry name" value="Methyltransf_12"/>
</dbReference>
<dbReference type="InterPro" id="IPR013968">
    <property type="entry name" value="PKS_KR"/>
</dbReference>
<feature type="domain" description="PKS/mFAS DH" evidence="10">
    <location>
        <begin position="921"/>
        <end position="1201"/>
    </location>
</feature>
<dbReference type="SUPFAM" id="SSF55048">
    <property type="entry name" value="Probable ACP-binding domain of malonyl-CoA ACP transacylase"/>
    <property type="match status" value="1"/>
</dbReference>
<accession>A0A1Z1CBJ8</accession>
<dbReference type="Gene3D" id="3.40.50.150">
    <property type="entry name" value="Vaccinia Virus protein VP39"/>
    <property type="match status" value="1"/>
</dbReference>
<dbReference type="InterPro" id="IPR057326">
    <property type="entry name" value="KR_dom"/>
</dbReference>
<dbReference type="InterPro" id="IPR011032">
    <property type="entry name" value="GroES-like_sf"/>
</dbReference>
<dbReference type="InterPro" id="IPR050091">
    <property type="entry name" value="PKS_NRPS_Biosynth_Enz"/>
</dbReference>
<feature type="active site" description="Proton acceptor; for dehydratase activity" evidence="6">
    <location>
        <position position="953"/>
    </location>
</feature>
<dbReference type="Gene3D" id="3.90.180.10">
    <property type="entry name" value="Medium-chain alcohol dehydrogenases, catalytic domain"/>
    <property type="match status" value="1"/>
</dbReference>
<proteinExistence type="predicted"/>
<keyword evidence="5" id="KW-0511">Multifunctional enzyme</keyword>
<evidence type="ECO:0000313" key="12">
    <source>
        <dbReference type="EMBL" id="AUW31405.1"/>
    </source>
</evidence>
<dbReference type="Gene3D" id="3.40.50.720">
    <property type="entry name" value="NAD(P)-binding Rossmann-like Domain"/>
    <property type="match status" value="1"/>
</dbReference>
<keyword evidence="4" id="KW-0521">NADP</keyword>
<dbReference type="PANTHER" id="PTHR43775:SF28">
    <property type="entry name" value="SYNTHASE, PUTATIVE-RELATED"/>
    <property type="match status" value="1"/>
</dbReference>
<evidence type="ECO:0000256" key="2">
    <source>
        <dbReference type="ARBA" id="ARBA00022553"/>
    </source>
</evidence>
<dbReference type="PROSITE" id="PS00606">
    <property type="entry name" value="KS3_1"/>
    <property type="match status" value="1"/>
</dbReference>
<feature type="domain" description="Carrier" evidence="8">
    <location>
        <begin position="2218"/>
        <end position="2298"/>
    </location>
</feature>
<dbReference type="InterPro" id="IPR049551">
    <property type="entry name" value="PKS_DH_C"/>
</dbReference>
<dbReference type="SMART" id="SM00826">
    <property type="entry name" value="PKS_DH"/>
    <property type="match status" value="1"/>
</dbReference>
<evidence type="ECO:0000256" key="6">
    <source>
        <dbReference type="PROSITE-ProRule" id="PRU01363"/>
    </source>
</evidence>
<dbReference type="Gene3D" id="3.40.366.10">
    <property type="entry name" value="Malonyl-Coenzyme A Acyl Carrier Protein, domain 2"/>
    <property type="match status" value="1"/>
</dbReference>
<dbReference type="SMART" id="SM00825">
    <property type="entry name" value="PKS_KS"/>
    <property type="match status" value="1"/>
</dbReference>
<dbReference type="GO" id="GO:0031177">
    <property type="term" value="F:phosphopantetheine binding"/>
    <property type="evidence" value="ECO:0007669"/>
    <property type="project" value="InterPro"/>
</dbReference>
<evidence type="ECO:0000259" key="8">
    <source>
        <dbReference type="PROSITE" id="PS50075"/>
    </source>
</evidence>
<sequence>MTLVNGSDDARYTKDALGPQHCPAVPSEVSNGNTTHDRYDPTALIAVCGMAMRLPGGVRDAGGFWDMLVSGRDARAPIPSDRYNAEGFNNSLGAKGTIETAWGYFLDEELATIDTSCFSMTRHELERVDPQQRQVLEVARECLDNAGEVDYRGKTIGCYVGTFGEDWLQGILKESQPSGRNLLPGYSDLMVANRISYELDLHGPSMVIKTGCSASLVGLHEACTALRMGHCSAAIVAGTSLITNPATTAAMTREGIVSPNGSCRTFDADADGFARGEAINAVYIKRLDDAMRYGNPPNGVAQELLMRDVYQRAGLSPNDTAFVECHGTGTPIGDPIEATAVGNVFGEKGIYMGSVKPNVGHSEGASGLTSLIKAVLALENEIIPPNIKFDSPNLKIPFHEKGLMVPIKAIAWPTDRAHRVSISSFGIGGANAHVIIDAPPKTGKAVNDTLTNGNRTNGTLTSGTPRKPEQQLSLLLLSANTEHSLERLVSQYLNYAETHPERCVDLAYTLARGRQHMPFRSFSVAGTGVETKATQSREIPIDGHSLVMIFNGQGAQWPRMGLELLDTDKEFRDDIKAMDRILQTLINRPEWTIEDELQKPRTTSRVNQAEFSQPICTAIQIGLVNVFKRYGVRPDAVVGHSSGEIAAAYTSGALSLTAALVVAYYRGYVMKKTATEAGAMAAIGLGMNETANLLQDGVVVACENDPSNTTISGDSYRLERILKDIRMEMPDVFCRELKVDKAYHSHHMKAPSQEYHALVEEEFKRQGVFPTNSSIDFFSSVTRNIVEDTKSLDSQYWATNLTSPVLFSSTLANIIRHRPNRVFLEIGPHSTLASPVRRICIKANSPCLYAPTMVREENSAETILSAFGLLYQFDIAFDSKRLFPNGSILSDLPAYPWDHQASYWYESRASKDWRFRKHGYHSLLGLRILETTDIEPCWRNVLDTEDEPWLRDHRIRNDVVFPFAGYCAMAGEAFRQISGIESGYCLKNVVARSAIIMEDSAPNEIVTSLRSLPASGSFGSDSWSFTISSRSESSWVLNCEGIVRPGRTAQAEIPRTTACLRNLQPSKWYEAFADVGVTCGPRFQSFSSIVSSTTANIAKARILGAEANPKTAFTMHPSAIDACLQLLMIARIQGLCRNLTSLAIPTLIEELEVSHGTSDMEATAWWPDEDGAVGVQCTADGNMVLRLSGLQVTSIDEKEEDGSTEVSARLEWRPDIDFVDHRTLFVPPPLNVEKTVLQEELTFLCIIDTAQSLQNLHSKKSHFNKFQRWLFKEISEAQLDTHLMLRSPQTTLLASHEVYVAMINEKHQEILAMSEKDTIAESTLRIWRNIGNLFNARDETIDILMEDNLLTELYNNHSFDHSRFIDLLSHKKPNLRILEVGAGTGGTTQTFLQDLVDLDGNPMYSLYTFSDISAGFFPRAKERFAFAPNMDYKTFDVSRSPLEQGFEAQSYDLIIAANVIHATPVLQDTLRNLSPLLRTDGHLVMTELAGSLRAIDYIFGALPGWWLGEADDRPDKPYVEADRWDQELKSAGFTGNDTVVYDAPEPYRSSFVIVSRPQQETRKVKRCRPVVILCDKPDGSIATTLMAAFVRGGCDVSSSKLGETVRPGSDIVSVLDLEGGLLEEISPARYYALQEVIRNHSTQKMLWLSLPSQIFCSDLKAAHSAQFIGLARTLRSELAMPLYTLEIEATEPEFASLTLQVMQKIQIWQETEDDPDREFVIHNSQVHVGRYHPFALEKAIRAPSYTSTSKAAPLITNGNPSQPSGHETKAIADDHVEVEVLAVGEDSASTSTKMPESGYAPCVLGFSGCVSRVGARVEHLSMGDRVMAIAPLMNSETYAVLPASLVVTIPKSLSFGDAVTDISLSWYGEWKSNQVQAPDKIDGCQPTHGTEGCVCENVDHVRQLLSNKKTVIENPDISFDPKAAYILTGGFGGLGRSVATWLVERGARALVFISRSAGSNADNHRFSLELGSLGCSVFTVTGRAENMEDVRRAVAAPSRAIKGVIHLAGILRDASFIDMTYNQWTDVIRPKVDGALNLHRALEGQDLDFFFLASSLYATVEHPGQANYAASNCFLEGLCRYRHSIDLPASTLNIGAIKGVGYLSDNLQAKRKVAAQGLQFHGEREFLEFMRLSIMNSRPLSASFWPSTRDSCHLIMGLNVKAKPGNARNRPAWHRDRRLGIYDNLKASTEIETSAASTKLADFLSAVTTNPDILREESSVDCLAHEIGRKVLSFSFKPDGPIDVTLNLMQLGMDSLMASEISRWWRLTFGLEMTVLEIMIPLSLETLGHIVAEKLRKKLQVTADDMNTGDQAKG</sequence>
<dbReference type="PROSITE" id="PS52004">
    <property type="entry name" value="KS3_2"/>
    <property type="match status" value="1"/>
</dbReference>
<dbReference type="InterPro" id="IPR036291">
    <property type="entry name" value="NAD(P)-bd_dom_sf"/>
</dbReference>
<dbReference type="PROSITE" id="PS52019">
    <property type="entry name" value="PKS_MFAS_DH"/>
    <property type="match status" value="1"/>
</dbReference>
<dbReference type="SUPFAM" id="SSF47336">
    <property type="entry name" value="ACP-like"/>
    <property type="match status" value="1"/>
</dbReference>
<dbReference type="SUPFAM" id="SSF50129">
    <property type="entry name" value="GroES-like"/>
    <property type="match status" value="1"/>
</dbReference>
<dbReference type="InterPro" id="IPR029063">
    <property type="entry name" value="SAM-dependent_MTases_sf"/>
</dbReference>
<dbReference type="EMBL" id="MG777512">
    <property type="protein sequence ID" value="AUW31405.1"/>
    <property type="molecule type" value="Genomic_DNA"/>
</dbReference>
<dbReference type="PANTHER" id="PTHR43775">
    <property type="entry name" value="FATTY ACID SYNTHASE"/>
    <property type="match status" value="1"/>
</dbReference>
<dbReference type="GO" id="GO:0044550">
    <property type="term" value="P:secondary metabolite biosynthetic process"/>
    <property type="evidence" value="ECO:0007669"/>
    <property type="project" value="TreeGrafter"/>
</dbReference>
<dbReference type="GO" id="GO:0004315">
    <property type="term" value="F:3-oxoacyl-[acyl-carrier-protein] synthase activity"/>
    <property type="evidence" value="ECO:0007669"/>
    <property type="project" value="InterPro"/>
</dbReference>
<keyword evidence="3" id="KW-0808">Transferase</keyword>
<dbReference type="InterPro" id="IPR032821">
    <property type="entry name" value="PKS_assoc"/>
</dbReference>
<dbReference type="Pfam" id="PF21089">
    <property type="entry name" value="PKS_DH_N"/>
    <property type="match status" value="1"/>
</dbReference>
<feature type="region of interest" description="Disordered" evidence="7">
    <location>
        <begin position="1"/>
        <end position="35"/>
    </location>
</feature>
<feature type="active site" description="Proton donor; for dehydratase activity" evidence="6">
    <location>
        <position position="1121"/>
    </location>
</feature>
<dbReference type="PROSITE" id="PS50075">
    <property type="entry name" value="CARRIER"/>
    <property type="match status" value="1"/>
</dbReference>
<dbReference type="SUPFAM" id="SSF52151">
    <property type="entry name" value="FabD/lysophospholipase-like"/>
    <property type="match status" value="1"/>
</dbReference>
<dbReference type="InterPro" id="IPR014031">
    <property type="entry name" value="Ketoacyl_synth_C"/>
</dbReference>
<feature type="domain" description="Ketosynthase family 3 (KS3)" evidence="9">
    <location>
        <begin position="42"/>
        <end position="438"/>
    </location>
</feature>